<comment type="caution">
    <text evidence="2">The sequence shown here is derived from an EMBL/GenBank/DDBJ whole genome shotgun (WGS) entry which is preliminary data.</text>
</comment>
<evidence type="ECO:0000313" key="3">
    <source>
        <dbReference type="Proteomes" id="UP001049176"/>
    </source>
</evidence>
<proteinExistence type="predicted"/>
<feature type="compositionally biased region" description="Polar residues" evidence="1">
    <location>
        <begin position="19"/>
        <end position="33"/>
    </location>
</feature>
<dbReference type="KEGG" id="more:E1B28_009153"/>
<dbReference type="AlphaFoldDB" id="A0A9P7UV09"/>
<dbReference type="GeneID" id="66078229"/>
<feature type="region of interest" description="Disordered" evidence="1">
    <location>
        <begin position="76"/>
        <end position="100"/>
    </location>
</feature>
<dbReference type="Proteomes" id="UP001049176">
    <property type="component" value="Chromosome 5"/>
</dbReference>
<evidence type="ECO:0000256" key="1">
    <source>
        <dbReference type="SAM" id="MobiDB-lite"/>
    </source>
</evidence>
<dbReference type="EMBL" id="CM032185">
    <property type="protein sequence ID" value="KAG7092839.1"/>
    <property type="molecule type" value="Genomic_DNA"/>
</dbReference>
<dbReference type="OrthoDB" id="2553859at2759"/>
<gene>
    <name evidence="2" type="ORF">E1B28_009153</name>
</gene>
<protein>
    <submittedName>
        <fullName evidence="2">Uncharacterized protein</fullName>
    </submittedName>
</protein>
<accession>A0A9P7UV09</accession>
<reference evidence="2" key="1">
    <citation type="journal article" date="2021" name="Genome Biol. Evol.">
        <title>The assembled and annotated genome of the fairy-ring fungus Marasmius oreades.</title>
        <authorList>
            <person name="Hiltunen M."/>
            <person name="Ament-Velasquez S.L."/>
            <person name="Johannesson H."/>
        </authorList>
    </citation>
    <scope>NUCLEOTIDE SEQUENCE</scope>
    <source>
        <strain evidence="2">03SP1</strain>
    </source>
</reference>
<organism evidence="2 3">
    <name type="scientific">Marasmius oreades</name>
    <name type="common">fairy-ring Marasmius</name>
    <dbReference type="NCBI Taxonomy" id="181124"/>
    <lineage>
        <taxon>Eukaryota</taxon>
        <taxon>Fungi</taxon>
        <taxon>Dikarya</taxon>
        <taxon>Basidiomycota</taxon>
        <taxon>Agaricomycotina</taxon>
        <taxon>Agaricomycetes</taxon>
        <taxon>Agaricomycetidae</taxon>
        <taxon>Agaricales</taxon>
        <taxon>Marasmiineae</taxon>
        <taxon>Marasmiaceae</taxon>
        <taxon>Marasmius</taxon>
    </lineage>
</organism>
<name>A0A9P7UV09_9AGAR</name>
<feature type="region of interest" description="Disordered" evidence="1">
    <location>
        <begin position="1"/>
        <end position="39"/>
    </location>
</feature>
<keyword evidence="3" id="KW-1185">Reference proteome</keyword>
<sequence>MTATSRTIAISYDLHPPSGSESNMPGLTPSRSIQVPVKADDDRDIKSYYTTLHHAVEEARNQIGIDLTKWRDAVGKDEALKEPKKNVNEGDDEDEAEEEP</sequence>
<feature type="compositionally biased region" description="Basic and acidic residues" evidence="1">
    <location>
        <begin position="76"/>
        <end position="88"/>
    </location>
</feature>
<evidence type="ECO:0000313" key="2">
    <source>
        <dbReference type="EMBL" id="KAG7092839.1"/>
    </source>
</evidence>
<dbReference type="RefSeq" id="XP_043009309.1">
    <property type="nucleotide sequence ID" value="XM_043154022.1"/>
</dbReference>
<feature type="compositionally biased region" description="Acidic residues" evidence="1">
    <location>
        <begin position="89"/>
        <end position="100"/>
    </location>
</feature>